<dbReference type="GO" id="GO:0046983">
    <property type="term" value="F:protein dimerization activity"/>
    <property type="evidence" value="ECO:0007669"/>
    <property type="project" value="InterPro"/>
</dbReference>
<dbReference type="Gene3D" id="3.30.450.20">
    <property type="entry name" value="PAS domain"/>
    <property type="match status" value="1"/>
</dbReference>
<dbReference type="InterPro" id="IPR036638">
    <property type="entry name" value="HLH_DNA-bd_sf"/>
</dbReference>
<dbReference type="CDD" id="cd11391">
    <property type="entry name" value="bHLH_PAS"/>
    <property type="match status" value="1"/>
</dbReference>
<dbReference type="AlphaFoldDB" id="A0AAV8XZ96"/>
<dbReference type="PANTHER" id="PTHR23042">
    <property type="entry name" value="CIRCADIAN PROTEIN CLOCK/ARNT/BMAL/PAS"/>
    <property type="match status" value="1"/>
</dbReference>
<dbReference type="GO" id="GO:0005667">
    <property type="term" value="C:transcription regulator complex"/>
    <property type="evidence" value="ECO:0007669"/>
    <property type="project" value="InterPro"/>
</dbReference>
<keyword evidence="3" id="KW-1185">Reference proteome</keyword>
<dbReference type="InterPro" id="IPR050933">
    <property type="entry name" value="Circadian_TF"/>
</dbReference>
<comment type="caution">
    <text evidence="2">The sequence shown here is derived from an EMBL/GenBank/DDBJ whole genome shotgun (WGS) entry which is preliminary data.</text>
</comment>
<dbReference type="PROSITE" id="PS50888">
    <property type="entry name" value="BHLH"/>
    <property type="match status" value="1"/>
</dbReference>
<dbReference type="GO" id="GO:0003700">
    <property type="term" value="F:DNA-binding transcription factor activity"/>
    <property type="evidence" value="ECO:0007669"/>
    <property type="project" value="InterPro"/>
</dbReference>
<dbReference type="Proteomes" id="UP001162162">
    <property type="component" value="Unassembled WGS sequence"/>
</dbReference>
<dbReference type="InterPro" id="IPR011598">
    <property type="entry name" value="bHLH_dom"/>
</dbReference>
<protein>
    <recommendedName>
        <fullName evidence="1">BHLH domain-containing protein</fullName>
    </recommendedName>
</protein>
<evidence type="ECO:0000313" key="2">
    <source>
        <dbReference type="EMBL" id="KAJ8943178.1"/>
    </source>
</evidence>
<dbReference type="Gene3D" id="4.10.280.10">
    <property type="entry name" value="Helix-loop-helix DNA-binding domain"/>
    <property type="match status" value="1"/>
</dbReference>
<organism evidence="2 3">
    <name type="scientific">Aromia moschata</name>
    <dbReference type="NCBI Taxonomy" id="1265417"/>
    <lineage>
        <taxon>Eukaryota</taxon>
        <taxon>Metazoa</taxon>
        <taxon>Ecdysozoa</taxon>
        <taxon>Arthropoda</taxon>
        <taxon>Hexapoda</taxon>
        <taxon>Insecta</taxon>
        <taxon>Pterygota</taxon>
        <taxon>Neoptera</taxon>
        <taxon>Endopterygota</taxon>
        <taxon>Coleoptera</taxon>
        <taxon>Polyphaga</taxon>
        <taxon>Cucujiformia</taxon>
        <taxon>Chrysomeloidea</taxon>
        <taxon>Cerambycidae</taxon>
        <taxon>Cerambycinae</taxon>
        <taxon>Callichromatini</taxon>
        <taxon>Aromia</taxon>
    </lineage>
</organism>
<dbReference type="SUPFAM" id="SSF47459">
    <property type="entry name" value="HLH, helix-loop-helix DNA-binding domain"/>
    <property type="match status" value="1"/>
</dbReference>
<dbReference type="Pfam" id="PF00010">
    <property type="entry name" value="HLH"/>
    <property type="match status" value="1"/>
</dbReference>
<sequence length="210" mass="24294">MFGILQYYDNMGHILNGQNVLLNLGSCVGDVLPCDRSRSFPKFLKISITVLFTPFQTLENRFKLLKILSHINSREMRNKAEKQRRDRLNAFIGELATLVPMVARSAKRMDKTSILRLTATHLRIYQTLINSKGIPRMELPKHVDQYMLDQLVCDQLGGFLLILTPTGKIVFISHTVENLLGHLQYRTKFSSSQFKKQYTINRYVVKYVQV</sequence>
<feature type="domain" description="BHLH" evidence="1">
    <location>
        <begin position="72"/>
        <end position="125"/>
    </location>
</feature>
<dbReference type="GO" id="GO:0005634">
    <property type="term" value="C:nucleus"/>
    <property type="evidence" value="ECO:0007669"/>
    <property type="project" value="InterPro"/>
</dbReference>
<dbReference type="GO" id="GO:0045944">
    <property type="term" value="P:positive regulation of transcription by RNA polymerase II"/>
    <property type="evidence" value="ECO:0007669"/>
    <property type="project" value="UniProtKB-ARBA"/>
</dbReference>
<name>A0AAV8XZ96_9CUCU</name>
<dbReference type="EMBL" id="JAPWTK010000298">
    <property type="protein sequence ID" value="KAJ8943178.1"/>
    <property type="molecule type" value="Genomic_DNA"/>
</dbReference>
<dbReference type="PRINTS" id="PR00785">
    <property type="entry name" value="NCTRNSLOCATR"/>
</dbReference>
<dbReference type="SMART" id="SM00353">
    <property type="entry name" value="HLH"/>
    <property type="match status" value="1"/>
</dbReference>
<dbReference type="InterPro" id="IPR001067">
    <property type="entry name" value="Nuc_translocat"/>
</dbReference>
<reference evidence="2" key="1">
    <citation type="journal article" date="2023" name="Insect Mol. Biol.">
        <title>Genome sequencing provides insights into the evolution of gene families encoding plant cell wall-degrading enzymes in longhorned beetles.</title>
        <authorList>
            <person name="Shin N.R."/>
            <person name="Okamura Y."/>
            <person name="Kirsch R."/>
            <person name="Pauchet Y."/>
        </authorList>
    </citation>
    <scope>NUCLEOTIDE SEQUENCE</scope>
    <source>
        <strain evidence="2">AMC_N1</strain>
    </source>
</reference>
<accession>A0AAV8XZ96</accession>
<evidence type="ECO:0000313" key="3">
    <source>
        <dbReference type="Proteomes" id="UP001162162"/>
    </source>
</evidence>
<proteinExistence type="predicted"/>
<evidence type="ECO:0000259" key="1">
    <source>
        <dbReference type="PROSITE" id="PS50888"/>
    </source>
</evidence>
<dbReference type="GO" id="GO:0005737">
    <property type="term" value="C:cytoplasm"/>
    <property type="evidence" value="ECO:0007669"/>
    <property type="project" value="InterPro"/>
</dbReference>
<gene>
    <name evidence="2" type="ORF">NQ318_008042</name>
</gene>